<feature type="signal peptide" evidence="2">
    <location>
        <begin position="1"/>
        <end position="20"/>
    </location>
</feature>
<keyword evidence="2" id="KW-0732">Signal</keyword>
<keyword evidence="1" id="KW-1133">Transmembrane helix</keyword>
<accession>A0A5B7SLS8</accession>
<evidence type="ECO:0000256" key="1">
    <source>
        <dbReference type="SAM" id="Phobius"/>
    </source>
</evidence>
<dbReference type="KEGG" id="asag:FGM00_02345"/>
<dbReference type="RefSeq" id="WP_138851366.1">
    <property type="nucleotide sequence ID" value="NZ_CP040710.1"/>
</dbReference>
<keyword evidence="1" id="KW-0472">Membrane</keyword>
<dbReference type="OrthoDB" id="1431070at2"/>
<feature type="transmembrane region" description="Helical" evidence="1">
    <location>
        <begin position="67"/>
        <end position="86"/>
    </location>
</feature>
<gene>
    <name evidence="3" type="ORF">FGM00_02345</name>
</gene>
<keyword evidence="1" id="KW-0812">Transmembrane</keyword>
<dbReference type="AlphaFoldDB" id="A0A5B7SLS8"/>
<evidence type="ECO:0000256" key="2">
    <source>
        <dbReference type="SAM" id="SignalP"/>
    </source>
</evidence>
<evidence type="ECO:0000313" key="4">
    <source>
        <dbReference type="Proteomes" id="UP000310017"/>
    </source>
</evidence>
<reference evidence="3 4" key="1">
    <citation type="submission" date="2019-05" db="EMBL/GenBank/DDBJ databases">
        <title>Genome sequencing of F202Z8.</title>
        <authorList>
            <person name="Kwon Y.M."/>
        </authorList>
    </citation>
    <scope>NUCLEOTIDE SEQUENCE [LARGE SCALE GENOMIC DNA]</scope>
    <source>
        <strain evidence="3 4">F202Z8</strain>
    </source>
</reference>
<evidence type="ECO:0000313" key="3">
    <source>
        <dbReference type="EMBL" id="QCW99011.1"/>
    </source>
</evidence>
<name>A0A5B7SLS8_9FLAO</name>
<protein>
    <submittedName>
        <fullName evidence="3">Uncharacterized protein</fullName>
    </submittedName>
</protein>
<feature type="transmembrane region" description="Helical" evidence="1">
    <location>
        <begin position="93"/>
        <end position="112"/>
    </location>
</feature>
<sequence length="153" mass="17066">MRKLFFGIVLFSLCVSSLEAQEITMFPGSFGYEFYQDKDKLTYKEINKIMNESTVAEMHWQKSKKQLIGGMIAGAANFGSAIWFLVEDRDGNNVVAPAITFLGTGLVSSIFYKCAMKNKKKAILEYNDALGSKTGFRLEPTSNQYGVGLALKF</sequence>
<dbReference type="Proteomes" id="UP000310017">
    <property type="component" value="Chromosome"/>
</dbReference>
<keyword evidence="4" id="KW-1185">Reference proteome</keyword>
<proteinExistence type="predicted"/>
<dbReference type="EMBL" id="CP040710">
    <property type="protein sequence ID" value="QCW99011.1"/>
    <property type="molecule type" value="Genomic_DNA"/>
</dbReference>
<feature type="chain" id="PRO_5022996069" evidence="2">
    <location>
        <begin position="21"/>
        <end position="153"/>
    </location>
</feature>
<organism evidence="3 4">
    <name type="scientific">Aggregatimonas sangjinii</name>
    <dbReference type="NCBI Taxonomy" id="2583587"/>
    <lineage>
        <taxon>Bacteria</taxon>
        <taxon>Pseudomonadati</taxon>
        <taxon>Bacteroidota</taxon>
        <taxon>Flavobacteriia</taxon>
        <taxon>Flavobacteriales</taxon>
        <taxon>Flavobacteriaceae</taxon>
        <taxon>Aggregatimonas</taxon>
    </lineage>
</organism>